<evidence type="ECO:0000259" key="2">
    <source>
        <dbReference type="PROSITE" id="PS50943"/>
    </source>
</evidence>
<proteinExistence type="predicted"/>
<organism evidence="3 4">
    <name type="scientific">Actinacidiphila acidipaludis</name>
    <dbReference type="NCBI Taxonomy" id="2873382"/>
    <lineage>
        <taxon>Bacteria</taxon>
        <taxon>Bacillati</taxon>
        <taxon>Actinomycetota</taxon>
        <taxon>Actinomycetes</taxon>
        <taxon>Kitasatosporales</taxon>
        <taxon>Streptomycetaceae</taxon>
        <taxon>Actinacidiphila</taxon>
    </lineage>
</organism>
<dbReference type="Pfam" id="PF13560">
    <property type="entry name" value="HTH_31"/>
    <property type="match status" value="1"/>
</dbReference>
<gene>
    <name evidence="3" type="ORF">K7862_35530</name>
</gene>
<dbReference type="PROSITE" id="PS50943">
    <property type="entry name" value="HTH_CROC1"/>
    <property type="match status" value="1"/>
</dbReference>
<dbReference type="PANTHER" id="PTHR47691">
    <property type="entry name" value="REGULATOR-RELATED"/>
    <property type="match status" value="1"/>
</dbReference>
<dbReference type="Gene3D" id="1.10.260.40">
    <property type="entry name" value="lambda repressor-like DNA-binding domains"/>
    <property type="match status" value="1"/>
</dbReference>
<dbReference type="CDD" id="cd00093">
    <property type="entry name" value="HTH_XRE"/>
    <property type="match status" value="1"/>
</dbReference>
<sequence length="573" mass="59191">MTTFHPATAHAHDGAAPGTDHPPFGELLRGHRLRVGLTQRELADLSTVSMRAIRNLEQGRAQRPRPDTVRLIADALRLGERSRGVLQAAARQRQPETAEWPAELLAPPTALHPALGREAETEVLAQELSSGVERLVTVVGLSGIGKTRLAQAVAERLHTEGMPVLWHSFPEAEGGWGIADDPSRGPRTGNGQPAVRAGWDHTAAGSPGGVSRTLASPSSGGVTAAGHGSLGRTAGSGANGDGTAAGTRPGDRSPATLLRECAEDLFRTVDRAEDGTGGPAALLGERPALLVLDGAPPRGVRHDRLSRLLRACPELRLLVTCEEPWGVPGERVFLLAPLGLPAPDRADGEAPAVRMFLSHARRVRPDVGAAPADLAHVASLCRALDGHPTALACAASWLLVHDATDLAAIAGLDPASLLDDLTGGDDGRRVRQAVERVLLRLPAGHRALLDAVCARGGAEFELADVMALTGGGPADSGRMLRDLLVHGVIRSSYDSGRSRFRVLGLVRALHGTSAEAGSATAEDRARASATTPEPGSLACIVPGPAAATVSAALVTALGPADGSSPRAAAAAVR</sequence>
<dbReference type="SUPFAM" id="SSF52540">
    <property type="entry name" value="P-loop containing nucleoside triphosphate hydrolases"/>
    <property type="match status" value="1"/>
</dbReference>
<dbReference type="Gene3D" id="3.40.50.300">
    <property type="entry name" value="P-loop containing nucleotide triphosphate hydrolases"/>
    <property type="match status" value="1"/>
</dbReference>
<dbReference type="PANTHER" id="PTHR47691:SF3">
    <property type="entry name" value="HTH-TYPE TRANSCRIPTIONAL REGULATOR RV0890C-RELATED"/>
    <property type="match status" value="1"/>
</dbReference>
<feature type="domain" description="HTH cro/C1-type" evidence="2">
    <location>
        <begin position="28"/>
        <end position="76"/>
    </location>
</feature>
<accession>A0ABS7QIB2</accession>
<dbReference type="InterPro" id="IPR010982">
    <property type="entry name" value="Lambda_DNA-bd_dom_sf"/>
</dbReference>
<dbReference type="InterPro" id="IPR001387">
    <property type="entry name" value="Cro/C1-type_HTH"/>
</dbReference>
<reference evidence="3 4" key="1">
    <citation type="submission" date="2021-08" db="EMBL/GenBank/DDBJ databases">
        <title>WGS of actinomycetes from Thailand.</title>
        <authorList>
            <person name="Thawai C."/>
        </authorList>
    </citation>
    <scope>NUCLEOTIDE SEQUENCE [LARGE SCALE GENOMIC DNA]</scope>
    <source>
        <strain evidence="3 4">PLK6-54</strain>
    </source>
</reference>
<dbReference type="SUPFAM" id="SSF47413">
    <property type="entry name" value="lambda repressor-like DNA-binding domains"/>
    <property type="match status" value="1"/>
</dbReference>
<dbReference type="SMART" id="SM00530">
    <property type="entry name" value="HTH_XRE"/>
    <property type="match status" value="1"/>
</dbReference>
<keyword evidence="4" id="KW-1185">Reference proteome</keyword>
<comment type="caution">
    <text evidence="3">The sequence shown here is derived from an EMBL/GenBank/DDBJ whole genome shotgun (WGS) entry which is preliminary data.</text>
</comment>
<protein>
    <submittedName>
        <fullName evidence="3">Helix-turn-helix domain-containing protein</fullName>
    </submittedName>
</protein>
<evidence type="ECO:0000313" key="3">
    <source>
        <dbReference type="EMBL" id="MBY8882906.1"/>
    </source>
</evidence>
<evidence type="ECO:0000313" key="4">
    <source>
        <dbReference type="Proteomes" id="UP000778578"/>
    </source>
</evidence>
<feature type="region of interest" description="Disordered" evidence="1">
    <location>
        <begin position="175"/>
        <end position="255"/>
    </location>
</feature>
<dbReference type="EMBL" id="JAINZZ010000094">
    <property type="protein sequence ID" value="MBY8882906.1"/>
    <property type="molecule type" value="Genomic_DNA"/>
</dbReference>
<feature type="region of interest" description="Disordered" evidence="1">
    <location>
        <begin position="1"/>
        <end position="27"/>
    </location>
</feature>
<name>A0ABS7QIB2_9ACTN</name>
<dbReference type="RefSeq" id="WP_222969610.1">
    <property type="nucleotide sequence ID" value="NZ_JAINZZ010000094.1"/>
</dbReference>
<dbReference type="Proteomes" id="UP000778578">
    <property type="component" value="Unassembled WGS sequence"/>
</dbReference>
<evidence type="ECO:0000256" key="1">
    <source>
        <dbReference type="SAM" id="MobiDB-lite"/>
    </source>
</evidence>
<dbReference type="InterPro" id="IPR027417">
    <property type="entry name" value="P-loop_NTPase"/>
</dbReference>